<dbReference type="InterPro" id="IPR008949">
    <property type="entry name" value="Isoprenoid_synthase_dom_sf"/>
</dbReference>
<comment type="cofactor">
    <cofactor evidence="2">
        <name>Mg(2+)</name>
        <dbReference type="ChEBI" id="CHEBI:18420"/>
    </cofactor>
</comment>
<protein>
    <recommendedName>
        <fullName evidence="2">Terpene synthase</fullName>
        <ecNumber evidence="2">4.2.3.-</ecNumber>
    </recommendedName>
</protein>
<dbReference type="SFLD" id="SFLDS00005">
    <property type="entry name" value="Isoprenoid_Synthase_Type_I"/>
    <property type="match status" value="1"/>
</dbReference>
<proteinExistence type="inferred from homology"/>
<keyword evidence="4" id="KW-1185">Reference proteome</keyword>
<dbReference type="AlphaFoldDB" id="A0A291Q4K6"/>
<comment type="similarity">
    <text evidence="2">Belongs to the terpene synthase family.</text>
</comment>
<dbReference type="SUPFAM" id="SSF48576">
    <property type="entry name" value="Terpenoid synthases"/>
    <property type="match status" value="1"/>
</dbReference>
<dbReference type="Proteomes" id="UP000221011">
    <property type="component" value="Chromosome"/>
</dbReference>
<evidence type="ECO:0000256" key="1">
    <source>
        <dbReference type="ARBA" id="ARBA00023239"/>
    </source>
</evidence>
<dbReference type="EMBL" id="CP022685">
    <property type="protein sequence ID" value="ATL26532.1"/>
    <property type="molecule type" value="Genomic_DNA"/>
</dbReference>
<keyword evidence="1 2" id="KW-0456">Lyase</keyword>
<dbReference type="GO" id="GO:0046872">
    <property type="term" value="F:metal ion binding"/>
    <property type="evidence" value="ECO:0007669"/>
    <property type="project" value="UniProtKB-KW"/>
</dbReference>
<gene>
    <name evidence="3" type="ORF">KY5_1514</name>
</gene>
<dbReference type="EC" id="4.2.3.-" evidence="2"/>
<dbReference type="GO" id="GO:0010333">
    <property type="term" value="F:terpene synthase activity"/>
    <property type="evidence" value="ECO:0007669"/>
    <property type="project" value="InterPro"/>
</dbReference>
<organism evidence="3 4">
    <name type="scientific">Streptomyces formicae</name>
    <dbReference type="NCBI Taxonomy" id="1616117"/>
    <lineage>
        <taxon>Bacteria</taxon>
        <taxon>Bacillati</taxon>
        <taxon>Actinomycetota</taxon>
        <taxon>Actinomycetes</taxon>
        <taxon>Kitasatosporales</taxon>
        <taxon>Streptomycetaceae</taxon>
        <taxon>Streptomyces</taxon>
    </lineage>
</organism>
<accession>A0A291Q4K6</accession>
<keyword evidence="2" id="KW-0479">Metal-binding</keyword>
<dbReference type="KEGG" id="sfk:KY5_1514"/>
<dbReference type="InterPro" id="IPR034686">
    <property type="entry name" value="Terpene_cyclase-like_2"/>
</dbReference>
<reference evidence="3 4" key="1">
    <citation type="submission" date="2017-08" db="EMBL/GenBank/DDBJ databases">
        <title>Complete Genome Sequence of Streptomyces formicae KY5, the formicamycin producer.</title>
        <authorList>
            <person name="Holmes N.A."/>
            <person name="Devine R."/>
            <person name="Qin Z."/>
            <person name="Seipke R.F."/>
            <person name="Wilkinson B."/>
            <person name="Hutchings M.I."/>
        </authorList>
    </citation>
    <scope>NUCLEOTIDE SEQUENCE [LARGE SCALE GENOMIC DNA]</scope>
    <source>
        <strain evidence="3 4">KY5</strain>
    </source>
</reference>
<evidence type="ECO:0000313" key="3">
    <source>
        <dbReference type="EMBL" id="ATL26532.1"/>
    </source>
</evidence>
<keyword evidence="2" id="KW-0460">Magnesium</keyword>
<name>A0A291Q4K6_9ACTN</name>
<evidence type="ECO:0000313" key="4">
    <source>
        <dbReference type="Proteomes" id="UP000221011"/>
    </source>
</evidence>
<evidence type="ECO:0000256" key="2">
    <source>
        <dbReference type="RuleBase" id="RU366034"/>
    </source>
</evidence>
<dbReference type="PANTHER" id="PTHR35201:SF4">
    <property type="entry name" value="BETA-PINACENE SYNTHASE-RELATED"/>
    <property type="match status" value="1"/>
</dbReference>
<dbReference type="SFLD" id="SFLDG01020">
    <property type="entry name" value="Terpene_Cyclase_Like_2"/>
    <property type="match status" value="1"/>
</dbReference>
<dbReference type="Pfam" id="PF19086">
    <property type="entry name" value="Terpene_syn_C_2"/>
    <property type="match status" value="1"/>
</dbReference>
<dbReference type="PANTHER" id="PTHR35201">
    <property type="entry name" value="TERPENE SYNTHASE"/>
    <property type="match status" value="1"/>
</dbReference>
<sequence>MPDILNPFPYRVSPHVEQARAHLGEWTRRIGLVRRDAARRRFEKADFGWFAAMVYPTADAERLELMAGWFAWLFLVDDQLDDGRVGHSPEQVKEVFAGMRAVLGSADHGAAAAVDPELPAAVSSLADLWLRSSSDATAHWRRRFVQHLDDCLTTAATWEAGNRHAGIVPDEETYREKRRHTGAIYVCMDLIDIVERIDVPVAVYESREFTAALEAACNVVCWTNDVYSLEKERAMGEVHNLVHVVEHHRGLDRDKALAHVIGATSAETELFLARERELLRAHPGHTAVLTPYLAGMRTWMRGNLDWSSRTKRYEAAEVADDSRRPDAYLETVLTRAER</sequence>
<dbReference type="Gene3D" id="1.10.600.10">
    <property type="entry name" value="Farnesyl Diphosphate Synthase"/>
    <property type="match status" value="1"/>
</dbReference>